<dbReference type="EMBL" id="JAVIJP010000009">
    <property type="protein sequence ID" value="KAL3647054.1"/>
    <property type="molecule type" value="Genomic_DNA"/>
</dbReference>
<reference evidence="3" key="1">
    <citation type="journal article" date="2024" name="IScience">
        <title>Strigolactones Initiate the Formation of Haustorium-like Structures in Castilleja.</title>
        <authorList>
            <person name="Buerger M."/>
            <person name="Peterson D."/>
            <person name="Chory J."/>
        </authorList>
    </citation>
    <scope>NUCLEOTIDE SEQUENCE [LARGE SCALE GENOMIC DNA]</scope>
</reference>
<sequence>MALSICKVTTREGQRRERNTMVTTPKLENLNNSSGLNSKPPVDEDVIS</sequence>
<evidence type="ECO:0000313" key="2">
    <source>
        <dbReference type="EMBL" id="KAL3647054.1"/>
    </source>
</evidence>
<gene>
    <name evidence="2" type="ORF">CASFOL_008022</name>
</gene>
<protein>
    <submittedName>
        <fullName evidence="2">Uncharacterized protein</fullName>
    </submittedName>
</protein>
<evidence type="ECO:0000256" key="1">
    <source>
        <dbReference type="SAM" id="MobiDB-lite"/>
    </source>
</evidence>
<feature type="region of interest" description="Disordered" evidence="1">
    <location>
        <begin position="1"/>
        <end position="48"/>
    </location>
</feature>
<evidence type="ECO:0000313" key="3">
    <source>
        <dbReference type="Proteomes" id="UP001632038"/>
    </source>
</evidence>
<comment type="caution">
    <text evidence="2">The sequence shown here is derived from an EMBL/GenBank/DDBJ whole genome shotgun (WGS) entry which is preliminary data.</text>
</comment>
<organism evidence="2 3">
    <name type="scientific">Castilleja foliolosa</name>
    <dbReference type="NCBI Taxonomy" id="1961234"/>
    <lineage>
        <taxon>Eukaryota</taxon>
        <taxon>Viridiplantae</taxon>
        <taxon>Streptophyta</taxon>
        <taxon>Embryophyta</taxon>
        <taxon>Tracheophyta</taxon>
        <taxon>Spermatophyta</taxon>
        <taxon>Magnoliopsida</taxon>
        <taxon>eudicotyledons</taxon>
        <taxon>Gunneridae</taxon>
        <taxon>Pentapetalae</taxon>
        <taxon>asterids</taxon>
        <taxon>lamiids</taxon>
        <taxon>Lamiales</taxon>
        <taxon>Orobanchaceae</taxon>
        <taxon>Pedicularideae</taxon>
        <taxon>Castillejinae</taxon>
        <taxon>Castilleja</taxon>
    </lineage>
</organism>
<accession>A0ABD3DYT3</accession>
<name>A0ABD3DYT3_9LAMI</name>
<dbReference type="Proteomes" id="UP001632038">
    <property type="component" value="Unassembled WGS sequence"/>
</dbReference>
<feature type="compositionally biased region" description="Low complexity" evidence="1">
    <location>
        <begin position="27"/>
        <end position="38"/>
    </location>
</feature>
<feature type="compositionally biased region" description="Basic and acidic residues" evidence="1">
    <location>
        <begin position="9"/>
        <end position="19"/>
    </location>
</feature>
<keyword evidence="3" id="KW-1185">Reference proteome</keyword>
<dbReference type="AlphaFoldDB" id="A0ABD3DYT3"/>
<proteinExistence type="predicted"/>